<evidence type="ECO:0000259" key="1">
    <source>
        <dbReference type="PROSITE" id="PS51737"/>
    </source>
</evidence>
<accession>A0ABW9KJP6</accession>
<evidence type="ECO:0000313" key="2">
    <source>
        <dbReference type="EMBL" id="MFN2975443.1"/>
    </source>
</evidence>
<dbReference type="InterPro" id="IPR050639">
    <property type="entry name" value="SSR_resolvase"/>
</dbReference>
<proteinExistence type="predicted"/>
<name>A0ABW9KJP6_9BACT</name>
<protein>
    <submittedName>
        <fullName evidence="2">Recombinase family protein</fullName>
    </submittedName>
</protein>
<dbReference type="InterPro" id="IPR025827">
    <property type="entry name" value="Zn_ribbon_recom_dom"/>
</dbReference>
<evidence type="ECO:0000313" key="3">
    <source>
        <dbReference type="Proteomes" id="UP001634747"/>
    </source>
</evidence>
<comment type="caution">
    <text evidence="2">The sequence shown here is derived from an EMBL/GenBank/DDBJ whole genome shotgun (WGS) entry which is preliminary data.</text>
</comment>
<dbReference type="Gene3D" id="3.90.1750.20">
    <property type="entry name" value="Putative Large Serine Recombinase, Chain B, Domain 2"/>
    <property type="match status" value="1"/>
</dbReference>
<dbReference type="EMBL" id="JBJYXY010000001">
    <property type="protein sequence ID" value="MFN2975443.1"/>
    <property type="molecule type" value="Genomic_DNA"/>
</dbReference>
<sequence length="513" mass="56959">MIDQQFVKNLQDKSFAGQKGRVLAGFHVGSVPYGYRCDRVLDPNAPNATTQGGTLGSKLVIFEEEAEVVRRIFQMYADGKSMMGIAKLLNAEMIPSPINSRARKTESNWGSDPIKTIVKNVKYIGQYIWNVSHQEEDPDTGKIQKVDKPETEWVRIDAPELRIVSDELWAAAAERRSKMSSKQKSRVEGGYNRAKDRPYLFSGFLFCGLCGEKLIANGLQSRSRYRCENARMHRGCTSRLSIPESVLSEQLTELFASKLLSAANFEPLVSSTHAELTARFRREEERASRAGLREMESQLRLKQEGIQNLLVIAEQGPSLVVAERIAALEREAISLREKLRIAKSRRKVVVSPETLTELVRQNLSKFKKVLQEDVALARTLFEDHLVRLKLYPDTIDGTDQVCVIGEVDIFSGQNARSSGVLVGGECTPTSHQHDPSHAGIFYFVAEISSSYTRPCVFLNRSAGCSESAPSSAAALRAQANGRRFFVTTLVTSGRKMSLLGTALSISASAFTRS</sequence>
<dbReference type="PANTHER" id="PTHR30461">
    <property type="entry name" value="DNA-INVERTASE FROM LAMBDOID PROPHAGE"/>
    <property type="match status" value="1"/>
</dbReference>
<reference evidence="2 3" key="1">
    <citation type="submission" date="2024-12" db="EMBL/GenBank/DDBJ databases">
        <authorList>
            <person name="Lee Y."/>
        </authorList>
    </citation>
    <scope>NUCLEOTIDE SEQUENCE [LARGE SCALE GENOMIC DNA]</scope>
    <source>
        <strain evidence="2 3">03SUJ4</strain>
    </source>
</reference>
<gene>
    <name evidence="2" type="ORF">ACK2TP_06690</name>
</gene>
<organism evidence="2 3">
    <name type="scientific">Terriglobus aquaticus</name>
    <dbReference type="NCBI Taxonomy" id="940139"/>
    <lineage>
        <taxon>Bacteria</taxon>
        <taxon>Pseudomonadati</taxon>
        <taxon>Acidobacteriota</taxon>
        <taxon>Terriglobia</taxon>
        <taxon>Terriglobales</taxon>
        <taxon>Acidobacteriaceae</taxon>
        <taxon>Terriglobus</taxon>
    </lineage>
</organism>
<feature type="domain" description="Recombinase" evidence="1">
    <location>
        <begin position="32"/>
        <end position="182"/>
    </location>
</feature>
<dbReference type="PROSITE" id="PS51737">
    <property type="entry name" value="RECOMBINASE_DNA_BIND"/>
    <property type="match status" value="1"/>
</dbReference>
<dbReference type="PANTHER" id="PTHR30461:SF23">
    <property type="entry name" value="DNA RECOMBINASE-RELATED"/>
    <property type="match status" value="1"/>
</dbReference>
<dbReference type="Pfam" id="PF13408">
    <property type="entry name" value="Zn_ribbon_recom"/>
    <property type="match status" value="1"/>
</dbReference>
<dbReference type="Pfam" id="PF07508">
    <property type="entry name" value="Recombinase"/>
    <property type="match status" value="1"/>
</dbReference>
<dbReference type="RefSeq" id="WP_263415088.1">
    <property type="nucleotide sequence ID" value="NZ_BAABBH010000001.1"/>
</dbReference>
<dbReference type="InterPro" id="IPR038109">
    <property type="entry name" value="DNA_bind_recomb_sf"/>
</dbReference>
<dbReference type="Proteomes" id="UP001634747">
    <property type="component" value="Unassembled WGS sequence"/>
</dbReference>
<dbReference type="CDD" id="cd00029">
    <property type="entry name" value="C1"/>
    <property type="match status" value="1"/>
</dbReference>
<keyword evidence="3" id="KW-1185">Reference proteome</keyword>
<dbReference type="InterPro" id="IPR011109">
    <property type="entry name" value="DNA_bind_recombinase_dom"/>
</dbReference>